<gene>
    <name evidence="4" type="ORF">NAPIS_ORF00540</name>
</gene>
<dbReference type="SUPFAM" id="SSF52058">
    <property type="entry name" value="L domain-like"/>
    <property type="match status" value="1"/>
</dbReference>
<dbReference type="InterPro" id="IPR003591">
    <property type="entry name" value="Leu-rich_rpt_typical-subtyp"/>
</dbReference>
<reference evidence="4 5" key="1">
    <citation type="journal article" date="2013" name="BMC Genomics">
        <title>Genome sequencing and comparative genomics of honey bee microsporidia, Nosema apis reveal novel insights into host-parasite interactions.</title>
        <authorList>
            <person name="Chen Yp."/>
            <person name="Pettis J.S."/>
            <person name="Zhao Y."/>
            <person name="Liu X."/>
            <person name="Tallon L.J."/>
            <person name="Sadzewicz L.D."/>
            <person name="Li R."/>
            <person name="Zheng H."/>
            <person name="Huang S."/>
            <person name="Zhang X."/>
            <person name="Hamilton M.C."/>
            <person name="Pernal S.F."/>
            <person name="Melathopoulos A.P."/>
            <person name="Yan X."/>
            <person name="Evans J.D."/>
        </authorList>
    </citation>
    <scope>NUCLEOTIDE SEQUENCE [LARGE SCALE GENOMIC DNA]</scope>
    <source>
        <strain evidence="4 5">BRL 01</strain>
    </source>
</reference>
<keyword evidence="2" id="KW-0677">Repeat</keyword>
<keyword evidence="1" id="KW-0433">Leucine-rich repeat</keyword>
<name>T0MLF0_9MICR</name>
<dbReference type="InterPro" id="IPR001611">
    <property type="entry name" value="Leu-rich_rpt"/>
</dbReference>
<dbReference type="PROSITE" id="PS51450">
    <property type="entry name" value="LRR"/>
    <property type="match status" value="2"/>
</dbReference>
<evidence type="ECO:0000313" key="4">
    <source>
        <dbReference type="EMBL" id="EQB61875.1"/>
    </source>
</evidence>
<dbReference type="VEuPathDB" id="MicrosporidiaDB:NAPIS_ORF00540"/>
<dbReference type="PANTHER" id="PTHR48051">
    <property type="match status" value="1"/>
</dbReference>
<protein>
    <recommendedName>
        <fullName evidence="6">Leucine-rich repeat protein</fullName>
    </recommendedName>
</protein>
<dbReference type="HOGENOM" id="CLU_472591_0_0_1"/>
<dbReference type="GO" id="GO:0005737">
    <property type="term" value="C:cytoplasm"/>
    <property type="evidence" value="ECO:0007669"/>
    <property type="project" value="TreeGrafter"/>
</dbReference>
<feature type="signal peptide" evidence="3">
    <location>
        <begin position="1"/>
        <end position="17"/>
    </location>
</feature>
<feature type="chain" id="PRO_5004581019" description="Leucine-rich repeat protein" evidence="3">
    <location>
        <begin position="18"/>
        <end position="577"/>
    </location>
</feature>
<evidence type="ECO:0000256" key="2">
    <source>
        <dbReference type="ARBA" id="ARBA00022737"/>
    </source>
</evidence>
<evidence type="ECO:0000313" key="5">
    <source>
        <dbReference type="Proteomes" id="UP000053780"/>
    </source>
</evidence>
<keyword evidence="3" id="KW-0732">Signal</keyword>
<dbReference type="InterPro" id="IPR050216">
    <property type="entry name" value="LRR_domain-containing"/>
</dbReference>
<dbReference type="PANTHER" id="PTHR48051:SF1">
    <property type="entry name" value="RAS SUPPRESSOR PROTEIN 1"/>
    <property type="match status" value="1"/>
</dbReference>
<dbReference type="AlphaFoldDB" id="T0MLF0"/>
<organism evidence="4 5">
    <name type="scientific">Vairimorpha apis BRL 01</name>
    <dbReference type="NCBI Taxonomy" id="1037528"/>
    <lineage>
        <taxon>Eukaryota</taxon>
        <taxon>Fungi</taxon>
        <taxon>Fungi incertae sedis</taxon>
        <taxon>Microsporidia</taxon>
        <taxon>Nosematidae</taxon>
        <taxon>Vairimorpha</taxon>
    </lineage>
</organism>
<proteinExistence type="predicted"/>
<dbReference type="Gene3D" id="3.80.10.10">
    <property type="entry name" value="Ribonuclease Inhibitor"/>
    <property type="match status" value="1"/>
</dbReference>
<dbReference type="EMBL" id="KE647071">
    <property type="protein sequence ID" value="EQB61875.1"/>
    <property type="molecule type" value="Genomic_DNA"/>
</dbReference>
<dbReference type="Proteomes" id="UP000053780">
    <property type="component" value="Unassembled WGS sequence"/>
</dbReference>
<evidence type="ECO:0008006" key="6">
    <source>
        <dbReference type="Google" id="ProtNLM"/>
    </source>
</evidence>
<evidence type="ECO:0000256" key="1">
    <source>
        <dbReference type="ARBA" id="ARBA00022614"/>
    </source>
</evidence>
<sequence>MIYFLTFFILLIKPTNIKFFYVDTTTQELNLSNQNIVKLDEFETDITNLTNLYVLNMRKNFILNLPSEIKNNKKLKILNLNDNLLSELPTTINELKLIEILDVSNNYLTSITLNIFYNNNLNILLLNNNFLCEINHLTSKPSNVKILNLGSNYLRYIPNTISNFIQLKIGYIKNLKQLNLRNNLLTKIPSSVLNLKHSIEFINLSGNPIDENGCSNFFGKFELSLIFGNKIIFEDQIIFDSKFFLTDAWNNRKIYVLENTLLPDVNYSYKEILKLWNSCSFNFFKKYIKKFCQLNEMDILDLISKNTNSYDFKIFMVDKFDVNCIFENSVIFKVVRYYRKKIYLENFLYYLFNYTPNKSLQSICLKCTESFNFGKYIQDYVNKKIVNTYSKKENSEKNLLEESVELIERYLEVMYKKLLFCPSKQILEFKLYHKLISNNIYYNITIVDAIEIFIGELKLNIFDAICISEIKILIWNKLISGDVNLEKNLDLELYNRILKKFYSIFTPYYTIIRLYFWINNDKKLLKLVKDWMLENFNILTLPKNLYFCSYNENIEDIKNVSEILIREILIKMHLIVF</sequence>
<keyword evidence="5" id="KW-1185">Reference proteome</keyword>
<dbReference type="SMART" id="SM00369">
    <property type="entry name" value="LRR_TYP"/>
    <property type="match status" value="5"/>
</dbReference>
<dbReference type="SMART" id="SM00364">
    <property type="entry name" value="LRR_BAC"/>
    <property type="match status" value="4"/>
</dbReference>
<dbReference type="InterPro" id="IPR032675">
    <property type="entry name" value="LRR_dom_sf"/>
</dbReference>
<accession>T0MLF0</accession>
<evidence type="ECO:0000256" key="3">
    <source>
        <dbReference type="SAM" id="SignalP"/>
    </source>
</evidence>